<proteinExistence type="inferred from homology"/>
<evidence type="ECO:0000256" key="3">
    <source>
        <dbReference type="ARBA" id="ARBA00022490"/>
    </source>
</evidence>
<evidence type="ECO:0000256" key="1">
    <source>
        <dbReference type="ARBA" id="ARBA00004496"/>
    </source>
</evidence>
<keyword evidence="4" id="KW-0143">Chaperone</keyword>
<dbReference type="Proteomes" id="UP000662857">
    <property type="component" value="Chromosome"/>
</dbReference>
<evidence type="ECO:0000256" key="5">
    <source>
        <dbReference type="SAM" id="MobiDB-lite"/>
    </source>
</evidence>
<evidence type="ECO:0000313" key="7">
    <source>
        <dbReference type="Proteomes" id="UP000662857"/>
    </source>
</evidence>
<comment type="similarity">
    <text evidence="2">Belongs to the EspG family.</text>
</comment>
<feature type="region of interest" description="Disordered" evidence="5">
    <location>
        <begin position="254"/>
        <end position="283"/>
    </location>
</feature>
<name>A0A895YIT1_9ACTN</name>
<dbReference type="Pfam" id="PF14011">
    <property type="entry name" value="ESX-1_EspG"/>
    <property type="match status" value="1"/>
</dbReference>
<evidence type="ECO:0000313" key="6">
    <source>
        <dbReference type="EMBL" id="QSB15439.1"/>
    </source>
</evidence>
<sequence length="283" mass="30717">MTVSFDPVNGRLRLDDVSFAVLRDLVRQDSTEQLDGHHLAELRDSGVVRGCIPHPSLAYGLDAVAVPVCRLTLRVDTPETDVLRTRHVAGWLGRDAMAVLRDDDDGLREFRTQPVTLLPELVATETEFGPRPRPPELFFAVPADVWEELVTTVNGRAEREQAMLRFVDAAAEAGPAAADAARRLVTSLRRRWEVAVRWRPAPGAVGERSLQVVDAQVGLWRVTTGPGAVTLSATTPTVVWQEIIGLLPQDDELAAPESEPARAGSAAAGGGLESWQGEWSGRG</sequence>
<evidence type="ECO:0000256" key="2">
    <source>
        <dbReference type="ARBA" id="ARBA00006411"/>
    </source>
</evidence>
<organism evidence="6 7">
    <name type="scientific">Natronosporangium hydrolyticum</name>
    <dbReference type="NCBI Taxonomy" id="2811111"/>
    <lineage>
        <taxon>Bacteria</taxon>
        <taxon>Bacillati</taxon>
        <taxon>Actinomycetota</taxon>
        <taxon>Actinomycetes</taxon>
        <taxon>Micromonosporales</taxon>
        <taxon>Micromonosporaceae</taxon>
        <taxon>Natronosporangium</taxon>
    </lineage>
</organism>
<dbReference type="InterPro" id="IPR025734">
    <property type="entry name" value="EspG"/>
</dbReference>
<keyword evidence="7" id="KW-1185">Reference proteome</keyword>
<protein>
    <submittedName>
        <fullName evidence="6">ESX secretion-associated protein EspG</fullName>
    </submittedName>
</protein>
<dbReference type="KEGG" id="nhy:JQS43_03515"/>
<comment type="subcellular location">
    <subcellularLocation>
        <location evidence="1">Cytoplasm</location>
    </subcellularLocation>
</comment>
<dbReference type="AlphaFoldDB" id="A0A895YIT1"/>
<accession>A0A895YIT1</accession>
<dbReference type="RefSeq" id="WP_239677621.1">
    <property type="nucleotide sequence ID" value="NZ_CP070499.1"/>
</dbReference>
<reference evidence="6" key="1">
    <citation type="submission" date="2021-02" db="EMBL/GenBank/DDBJ databases">
        <title>Natrosporangium hydrolyticum gen. nov., sp. nov, a haloalkaliphilic actinobacterium from a soda solonchak soil.</title>
        <authorList>
            <person name="Sorokin D.Y."/>
            <person name="Khijniak T.V."/>
            <person name="Zakharycheva A.P."/>
            <person name="Boueva O.V."/>
            <person name="Ariskina E.V."/>
            <person name="Hahnke R.L."/>
            <person name="Bunk B."/>
            <person name="Sproer C."/>
            <person name="Schumann P."/>
            <person name="Evtushenko L.I."/>
            <person name="Kublanov I.V."/>
        </authorList>
    </citation>
    <scope>NUCLEOTIDE SEQUENCE</scope>
    <source>
        <strain evidence="6">DSM 106523</strain>
    </source>
</reference>
<keyword evidence="3" id="KW-0963">Cytoplasm</keyword>
<dbReference type="EMBL" id="CP070499">
    <property type="protein sequence ID" value="QSB15439.1"/>
    <property type="molecule type" value="Genomic_DNA"/>
</dbReference>
<feature type="compositionally biased region" description="Low complexity" evidence="5">
    <location>
        <begin position="255"/>
        <end position="266"/>
    </location>
</feature>
<gene>
    <name evidence="6" type="ORF">JQS43_03515</name>
</gene>
<evidence type="ECO:0000256" key="4">
    <source>
        <dbReference type="ARBA" id="ARBA00023186"/>
    </source>
</evidence>